<protein>
    <recommendedName>
        <fullName evidence="7">60S ribosomal protein L34</fullName>
    </recommendedName>
</protein>
<dbReference type="PRINTS" id="PR01250">
    <property type="entry name" value="RIBOSOMALL34"/>
</dbReference>
<keyword evidence="3" id="KW-0687">Ribonucleoprotein</keyword>
<dbReference type="GO" id="GO:1990904">
    <property type="term" value="C:ribonucleoprotein complex"/>
    <property type="evidence" value="ECO:0007669"/>
    <property type="project" value="UniProtKB-KW"/>
</dbReference>
<reference evidence="6" key="1">
    <citation type="journal article" date="2021" name="Microbiol. Resour. Announc.">
        <title>LGAAP: Leishmaniinae Genome Assembly and Annotation Pipeline.</title>
        <authorList>
            <person name="Almutairi H."/>
            <person name="Urbaniak M.D."/>
            <person name="Bates M.D."/>
            <person name="Jariyapan N."/>
            <person name="Kwakye-Nuako G."/>
            <person name="Thomaz-Soccol V."/>
            <person name="Al-Salem W.S."/>
            <person name="Dillon R.J."/>
            <person name="Bates P.A."/>
            <person name="Gatherer D."/>
        </authorList>
    </citation>
    <scope>NUCLEOTIDE SEQUENCE [LARGE SCALE GENOMIC DNA]</scope>
</reference>
<gene>
    <name evidence="5" type="ORF">LSCM4_00405</name>
</gene>
<proteinExistence type="inferred from homology"/>
<dbReference type="SMR" id="A0A836GD10"/>
<evidence type="ECO:0008006" key="7">
    <source>
        <dbReference type="Google" id="ProtNLM"/>
    </source>
</evidence>
<dbReference type="AlphaFoldDB" id="A0A836GD10"/>
<feature type="compositionally biased region" description="Basic residues" evidence="4">
    <location>
        <begin position="112"/>
        <end position="129"/>
    </location>
</feature>
<dbReference type="Proteomes" id="UP000674143">
    <property type="component" value="Unassembled WGS sequence"/>
</dbReference>
<dbReference type="InterPro" id="IPR038562">
    <property type="entry name" value="Ribosomal_eL34_C_sf"/>
</dbReference>
<name>A0A836GD10_9TRYP</name>
<evidence type="ECO:0000256" key="2">
    <source>
        <dbReference type="ARBA" id="ARBA00022980"/>
    </source>
</evidence>
<dbReference type="EMBL" id="JAFHLR010000036">
    <property type="protein sequence ID" value="KAG5464957.1"/>
    <property type="molecule type" value="Genomic_DNA"/>
</dbReference>
<dbReference type="GO" id="GO:0003735">
    <property type="term" value="F:structural constituent of ribosome"/>
    <property type="evidence" value="ECO:0007669"/>
    <property type="project" value="InterPro"/>
</dbReference>
<comment type="caution">
    <text evidence="5">The sequence shown here is derived from an EMBL/GenBank/DDBJ whole genome shotgun (WGS) entry which is preliminary data.</text>
</comment>
<dbReference type="Pfam" id="PF01199">
    <property type="entry name" value="Ribosomal_L34e"/>
    <property type="match status" value="1"/>
</dbReference>
<reference evidence="6" key="2">
    <citation type="journal article" date="2021" name="Sci. Data">
        <title>Chromosome-scale genome sequencing, assembly and annotation of six genomes from subfamily Leishmaniinae.</title>
        <authorList>
            <person name="Almutairi H."/>
            <person name="Urbaniak M.D."/>
            <person name="Bates M.D."/>
            <person name="Jariyapan N."/>
            <person name="Kwakye-Nuako G."/>
            <person name="Thomaz Soccol V."/>
            <person name="Al-Salem W.S."/>
            <person name="Dillon R.J."/>
            <person name="Bates P.A."/>
            <person name="Gatherer D."/>
        </authorList>
    </citation>
    <scope>NUCLEOTIDE SEQUENCE [LARGE SCALE GENOMIC DNA]</scope>
</reference>
<accession>A0A836GD10</accession>
<dbReference type="GO" id="GO:0006412">
    <property type="term" value="P:translation"/>
    <property type="evidence" value="ECO:0007669"/>
    <property type="project" value="InterPro"/>
</dbReference>
<dbReference type="InterPro" id="IPR008195">
    <property type="entry name" value="Ribosomal_eL34"/>
</dbReference>
<organism evidence="5 6">
    <name type="scientific">Leishmania orientalis</name>
    <dbReference type="NCBI Taxonomy" id="2249476"/>
    <lineage>
        <taxon>Eukaryota</taxon>
        <taxon>Discoba</taxon>
        <taxon>Euglenozoa</taxon>
        <taxon>Kinetoplastea</taxon>
        <taxon>Metakinetoplastina</taxon>
        <taxon>Trypanosomatida</taxon>
        <taxon>Trypanosomatidae</taxon>
        <taxon>Leishmaniinae</taxon>
        <taxon>Leishmania</taxon>
    </lineage>
</organism>
<evidence type="ECO:0000256" key="4">
    <source>
        <dbReference type="SAM" id="MobiDB-lite"/>
    </source>
</evidence>
<dbReference type="KEGG" id="loi:92356421"/>
<sequence length="168" mass="19390">MSCPRVQYRRRMHYATRGNRMKMVRTPGNKLVMQKRTKRSQGIHTPWVLGHKRIGGTKALRHIDARLASRHEKSVSRAYGGVLSHDQVRDRVVRAFLVEEQRIVKQALKEHNKMKRSHKRTVNKKKSKQSKKEAIAKKISTKTVAKKKAPVKKATTTRQPVGSKLVKK</sequence>
<evidence type="ECO:0000313" key="6">
    <source>
        <dbReference type="Proteomes" id="UP000674143"/>
    </source>
</evidence>
<keyword evidence="2" id="KW-0689">Ribosomal protein</keyword>
<evidence type="ECO:0000313" key="5">
    <source>
        <dbReference type="EMBL" id="KAG5464957.1"/>
    </source>
</evidence>
<evidence type="ECO:0000256" key="3">
    <source>
        <dbReference type="ARBA" id="ARBA00023274"/>
    </source>
</evidence>
<keyword evidence="6" id="KW-1185">Reference proteome</keyword>
<dbReference type="Gene3D" id="6.20.340.10">
    <property type="match status" value="1"/>
</dbReference>
<dbReference type="Gene3D" id="6.20.370.70">
    <property type="match status" value="1"/>
</dbReference>
<feature type="region of interest" description="Disordered" evidence="4">
    <location>
        <begin position="111"/>
        <end position="168"/>
    </location>
</feature>
<evidence type="ECO:0000256" key="1">
    <source>
        <dbReference type="ARBA" id="ARBA00009875"/>
    </source>
</evidence>
<dbReference type="PANTHER" id="PTHR10759">
    <property type="entry name" value="60S RIBOSOMAL PROTEIN L34"/>
    <property type="match status" value="1"/>
</dbReference>
<dbReference type="GO" id="GO:0005840">
    <property type="term" value="C:ribosome"/>
    <property type="evidence" value="ECO:0007669"/>
    <property type="project" value="UniProtKB-KW"/>
</dbReference>
<dbReference type="RefSeq" id="XP_067058588.1">
    <property type="nucleotide sequence ID" value="XM_067202487.1"/>
</dbReference>
<comment type="similarity">
    <text evidence="1">Belongs to the eukaryotic ribosomal protein eL34 family.</text>
</comment>
<dbReference type="GeneID" id="92356421"/>